<dbReference type="InterPro" id="IPR001610">
    <property type="entry name" value="PAC"/>
</dbReference>
<feature type="domain" description="HAMP" evidence="14">
    <location>
        <begin position="334"/>
        <end position="386"/>
    </location>
</feature>
<evidence type="ECO:0000256" key="6">
    <source>
        <dbReference type="ARBA" id="ARBA00022741"/>
    </source>
</evidence>
<dbReference type="PANTHER" id="PTHR44757">
    <property type="entry name" value="DIGUANYLATE CYCLASE DGCP"/>
    <property type="match status" value="1"/>
</dbReference>
<dbReference type="PROSITE" id="PS50885">
    <property type="entry name" value="HAMP"/>
    <property type="match status" value="1"/>
</dbReference>
<dbReference type="NCBIfam" id="TIGR00229">
    <property type="entry name" value="sensory_box"/>
    <property type="match status" value="2"/>
</dbReference>
<gene>
    <name evidence="15" type="ORF">SCALIN_C14_0018</name>
</gene>
<dbReference type="EMBL" id="BAOS01000014">
    <property type="protein sequence ID" value="GAX60755.1"/>
    <property type="molecule type" value="Genomic_DNA"/>
</dbReference>
<keyword evidence="4" id="KW-0808">Transferase</keyword>
<dbReference type="PANTHER" id="PTHR44757:SF2">
    <property type="entry name" value="BIOFILM ARCHITECTURE MAINTENANCE PROTEIN MBAA"/>
    <property type="match status" value="1"/>
</dbReference>
<dbReference type="GO" id="GO:0005524">
    <property type="term" value="F:ATP binding"/>
    <property type="evidence" value="ECO:0007669"/>
    <property type="project" value="UniProtKB-KW"/>
</dbReference>
<keyword evidence="7" id="KW-0418">Kinase</keyword>
<keyword evidence="9 12" id="KW-1133">Transmembrane helix</keyword>
<comment type="caution">
    <text evidence="15">The sequence shown here is derived from an EMBL/GenBank/DDBJ whole genome shotgun (WGS) entry which is preliminary data.</text>
</comment>
<dbReference type="RefSeq" id="WP_096894152.1">
    <property type="nucleotide sequence ID" value="NZ_BAOS01000014.1"/>
</dbReference>
<evidence type="ECO:0000313" key="16">
    <source>
        <dbReference type="Proteomes" id="UP000218542"/>
    </source>
</evidence>
<organism evidence="15 16">
    <name type="scientific">Candidatus Scalindua japonica</name>
    <dbReference type="NCBI Taxonomy" id="1284222"/>
    <lineage>
        <taxon>Bacteria</taxon>
        <taxon>Pseudomonadati</taxon>
        <taxon>Planctomycetota</taxon>
        <taxon>Candidatus Brocadiia</taxon>
        <taxon>Candidatus Brocadiales</taxon>
        <taxon>Candidatus Scalinduaceae</taxon>
        <taxon>Candidatus Scalindua</taxon>
    </lineage>
</organism>
<dbReference type="SUPFAM" id="SSF158472">
    <property type="entry name" value="HAMP domain-like"/>
    <property type="match status" value="1"/>
</dbReference>
<dbReference type="CDD" id="cd06225">
    <property type="entry name" value="HAMP"/>
    <property type="match status" value="1"/>
</dbReference>
<dbReference type="InterPro" id="IPR033479">
    <property type="entry name" value="dCache_1"/>
</dbReference>
<dbReference type="Pfam" id="PF13426">
    <property type="entry name" value="PAS_9"/>
    <property type="match status" value="2"/>
</dbReference>
<evidence type="ECO:0000256" key="4">
    <source>
        <dbReference type="ARBA" id="ARBA00022679"/>
    </source>
</evidence>
<dbReference type="PROSITE" id="PS50113">
    <property type="entry name" value="PAC"/>
    <property type="match status" value="2"/>
</dbReference>
<name>A0A286TXX9_9BACT</name>
<dbReference type="InterPro" id="IPR029151">
    <property type="entry name" value="Sensor-like_sf"/>
</dbReference>
<dbReference type="Pfam" id="PF00672">
    <property type="entry name" value="HAMP"/>
    <property type="match status" value="1"/>
</dbReference>
<evidence type="ECO:0000256" key="3">
    <source>
        <dbReference type="ARBA" id="ARBA00022553"/>
    </source>
</evidence>
<evidence type="ECO:0000256" key="2">
    <source>
        <dbReference type="ARBA" id="ARBA00022475"/>
    </source>
</evidence>
<proteinExistence type="predicted"/>
<evidence type="ECO:0000313" key="15">
    <source>
        <dbReference type="EMBL" id="GAX60755.1"/>
    </source>
</evidence>
<keyword evidence="8" id="KW-0067">ATP-binding</keyword>
<evidence type="ECO:0000256" key="8">
    <source>
        <dbReference type="ARBA" id="ARBA00022840"/>
    </source>
</evidence>
<evidence type="ECO:0000256" key="1">
    <source>
        <dbReference type="ARBA" id="ARBA00004651"/>
    </source>
</evidence>
<dbReference type="CDD" id="cd00130">
    <property type="entry name" value="PAS"/>
    <property type="match status" value="2"/>
</dbReference>
<dbReference type="GO" id="GO:0000160">
    <property type="term" value="P:phosphorelay signal transduction system"/>
    <property type="evidence" value="ECO:0007669"/>
    <property type="project" value="UniProtKB-KW"/>
</dbReference>
<keyword evidence="6" id="KW-0547">Nucleotide-binding</keyword>
<evidence type="ECO:0000256" key="10">
    <source>
        <dbReference type="ARBA" id="ARBA00023012"/>
    </source>
</evidence>
<accession>A0A286TXX9</accession>
<dbReference type="CDD" id="cd18774">
    <property type="entry name" value="PDC2_HK_sensor"/>
    <property type="match status" value="1"/>
</dbReference>
<protein>
    <recommendedName>
        <fullName evidence="17">PAS domain S-box protein</fullName>
    </recommendedName>
</protein>
<keyword evidence="3" id="KW-0597">Phosphoprotein</keyword>
<feature type="transmembrane region" description="Helical" evidence="12">
    <location>
        <begin position="312"/>
        <end position="332"/>
    </location>
</feature>
<dbReference type="OrthoDB" id="9772755at2"/>
<keyword evidence="5 12" id="KW-0812">Transmembrane</keyword>
<dbReference type="InterPro" id="IPR003660">
    <property type="entry name" value="HAMP_dom"/>
</dbReference>
<keyword evidence="16" id="KW-1185">Reference proteome</keyword>
<evidence type="ECO:0008006" key="17">
    <source>
        <dbReference type="Google" id="ProtNLM"/>
    </source>
</evidence>
<dbReference type="InterPro" id="IPR000014">
    <property type="entry name" value="PAS"/>
</dbReference>
<dbReference type="GO" id="GO:0005886">
    <property type="term" value="C:plasma membrane"/>
    <property type="evidence" value="ECO:0007669"/>
    <property type="project" value="UniProtKB-SubCell"/>
</dbReference>
<dbReference type="GO" id="GO:0016301">
    <property type="term" value="F:kinase activity"/>
    <property type="evidence" value="ECO:0007669"/>
    <property type="project" value="UniProtKB-KW"/>
</dbReference>
<comment type="subcellular location">
    <subcellularLocation>
        <location evidence="1">Cell membrane</location>
        <topology evidence="1">Multi-pass membrane protein</topology>
    </subcellularLocation>
</comment>
<dbReference type="SUPFAM" id="SSF103190">
    <property type="entry name" value="Sensory domain-like"/>
    <property type="match status" value="1"/>
</dbReference>
<feature type="domain" description="PAC" evidence="13">
    <location>
        <begin position="592"/>
        <end position="644"/>
    </location>
</feature>
<evidence type="ECO:0000256" key="11">
    <source>
        <dbReference type="ARBA" id="ARBA00023136"/>
    </source>
</evidence>
<keyword evidence="2" id="KW-1003">Cell membrane</keyword>
<dbReference type="Pfam" id="PF02743">
    <property type="entry name" value="dCache_1"/>
    <property type="match status" value="1"/>
</dbReference>
<dbReference type="SMART" id="SM00086">
    <property type="entry name" value="PAC"/>
    <property type="match status" value="2"/>
</dbReference>
<evidence type="ECO:0000256" key="12">
    <source>
        <dbReference type="SAM" id="Phobius"/>
    </source>
</evidence>
<dbReference type="Gene3D" id="6.10.340.10">
    <property type="match status" value="1"/>
</dbReference>
<dbReference type="InterPro" id="IPR000700">
    <property type="entry name" value="PAS-assoc_C"/>
</dbReference>
<evidence type="ECO:0000256" key="9">
    <source>
        <dbReference type="ARBA" id="ARBA00022989"/>
    </source>
</evidence>
<dbReference type="AlphaFoldDB" id="A0A286TXX9"/>
<reference evidence="16" key="1">
    <citation type="journal article" date="2017" name="Environ. Microbiol. Rep.">
        <title>Genetic Diversity of Marine Anaerobic Ammonium-Oxidizing Bacteria as Revealed by Genomic and Proteomic Analyses of 'Candidatus Scalindua japonica'.</title>
        <authorList>
            <person name="Oshiki M."/>
            <person name="Mizuto K."/>
            <person name="Kimura Z."/>
            <person name="Kindaichi T."/>
            <person name="Satoh H."/>
            <person name="Okabe S."/>
        </authorList>
    </citation>
    <scope>NUCLEOTIDE SEQUENCE [LARGE SCALE GENOMIC DNA]</scope>
    <source>
        <strain evidence="16">husup-a2</strain>
    </source>
</reference>
<keyword evidence="11 12" id="KW-0472">Membrane</keyword>
<feature type="domain" description="PAC" evidence="13">
    <location>
        <begin position="465"/>
        <end position="517"/>
    </location>
</feature>
<dbReference type="SMART" id="SM00304">
    <property type="entry name" value="HAMP"/>
    <property type="match status" value="1"/>
</dbReference>
<dbReference type="InterPro" id="IPR052155">
    <property type="entry name" value="Biofilm_reg_signaling"/>
</dbReference>
<evidence type="ECO:0000256" key="7">
    <source>
        <dbReference type="ARBA" id="ARBA00022777"/>
    </source>
</evidence>
<keyword evidence="10" id="KW-0902">Two-component regulatory system</keyword>
<evidence type="ECO:0000256" key="5">
    <source>
        <dbReference type="ARBA" id="ARBA00022692"/>
    </source>
</evidence>
<dbReference type="SMART" id="SM00091">
    <property type="entry name" value="PAS"/>
    <property type="match status" value="2"/>
</dbReference>
<dbReference type="Gene3D" id="3.30.450.20">
    <property type="entry name" value="PAS domain"/>
    <property type="match status" value="3"/>
</dbReference>
<sequence>MFVSIKTHVIVLLIFATMTPFVLLRIFAYPIIQSDLKTVIMDNLEAIGHKQAELVTTWMHERMKDVIVAASNPNVANSIIFTKEEKEYRDTVKYLETFVTEYGYKGAFVSDNKGTIILATSEERIGMDISKMNFFKQAILGKTFTSSIMPSKIPLTNEFEEKELGLPTMFIASPLKDENDVITGIITLRIHVGILSNLMHSYAYGKTGESYLVSKKGYMLTESRFTEHLKKTGAVSKRSAMEVRLIDPETGKLTLGARQCIAGKNGSNGVGYNDYGGISVLGVWEWVPEFNWGVITEIDRAEAYGPVYNLKYIVLALILSIAFPFLLVAYFLGSRFSTPIIRLKEFTEEITSGDLTKKVEIKNHNEIGELATAFNIMTKALHEKTKETKESEERYRKMFDSLKEGVYQCEPEIEGVFTWVNQACAEMFGYNSPEEMAGTKVKNIYVDPGDRWRLLEILENHGIWRNFVSNCKKRDGEPLYTERTTNMIRNEANEPVLIEGIIRDITERKRLEDELHESVERDRELFNSLREGIYQCEPGSEGAFTWVNQACAEMFGFESPEEMMGTKTKDIFADPEDRWKYLEKLEKYGFLRNFVSNCKKKNNECFFTERTANLIRNEDGEPVTIEGIIRDISKQKMLEERLKNSEKYQNDKG</sequence>
<evidence type="ECO:0000259" key="14">
    <source>
        <dbReference type="PROSITE" id="PS50885"/>
    </source>
</evidence>
<dbReference type="Proteomes" id="UP000218542">
    <property type="component" value="Unassembled WGS sequence"/>
</dbReference>
<dbReference type="SUPFAM" id="SSF55785">
    <property type="entry name" value="PYP-like sensor domain (PAS domain)"/>
    <property type="match status" value="2"/>
</dbReference>
<dbReference type="InterPro" id="IPR035965">
    <property type="entry name" value="PAS-like_dom_sf"/>
</dbReference>
<evidence type="ECO:0000259" key="13">
    <source>
        <dbReference type="PROSITE" id="PS50113"/>
    </source>
</evidence>